<evidence type="ECO:0000259" key="4">
    <source>
        <dbReference type="SMART" id="SM00822"/>
    </source>
</evidence>
<keyword evidence="6" id="KW-1185">Reference proteome</keyword>
<evidence type="ECO:0000256" key="1">
    <source>
        <dbReference type="ARBA" id="ARBA00006484"/>
    </source>
</evidence>
<dbReference type="Gene3D" id="3.40.50.720">
    <property type="entry name" value="NAD(P)-binding Rossmann-like Domain"/>
    <property type="match status" value="1"/>
</dbReference>
<dbReference type="SUPFAM" id="SSF51735">
    <property type="entry name" value="NAD(P)-binding Rossmann-fold domains"/>
    <property type="match status" value="1"/>
</dbReference>
<reference evidence="6" key="1">
    <citation type="journal article" date="2019" name="Int. J. Syst. Evol. Microbiol.">
        <title>Halobacteriovorax valvorus sp. nov., a novel prokaryotic predator isolated from coastal seawater of China.</title>
        <authorList>
            <person name="Chen M.-X."/>
        </authorList>
    </citation>
    <scope>NUCLEOTIDE SEQUENCE [LARGE SCALE GENOMIC DNA]</scope>
    <source>
        <strain evidence="6">BL9</strain>
    </source>
</reference>
<dbReference type="CDD" id="cd05233">
    <property type="entry name" value="SDR_c"/>
    <property type="match status" value="1"/>
</dbReference>
<protein>
    <submittedName>
        <fullName evidence="5">SDR family NAD(P)-dependent oxidoreductase</fullName>
    </submittedName>
</protein>
<gene>
    <name evidence="5" type="ORF">DAY19_10050</name>
</gene>
<dbReference type="PRINTS" id="PR00081">
    <property type="entry name" value="GDHRDH"/>
</dbReference>
<dbReference type="SMART" id="SM00822">
    <property type="entry name" value="PKS_KR"/>
    <property type="match status" value="1"/>
</dbReference>
<feature type="domain" description="Ketoreductase" evidence="4">
    <location>
        <begin position="8"/>
        <end position="179"/>
    </location>
</feature>
<evidence type="ECO:0000313" key="5">
    <source>
        <dbReference type="EMBL" id="RZF22015.1"/>
    </source>
</evidence>
<dbReference type="InterPro" id="IPR020904">
    <property type="entry name" value="Sc_DH/Rdtase_CS"/>
</dbReference>
<dbReference type="InterPro" id="IPR057326">
    <property type="entry name" value="KR_dom"/>
</dbReference>
<dbReference type="Proteomes" id="UP000443582">
    <property type="component" value="Unassembled WGS sequence"/>
</dbReference>
<name>A0ABY0IGE5_9BACT</name>
<evidence type="ECO:0000313" key="6">
    <source>
        <dbReference type="Proteomes" id="UP000443582"/>
    </source>
</evidence>
<accession>A0ABY0IGE5</accession>
<comment type="caution">
    <text evidence="5">The sequence shown here is derived from an EMBL/GenBank/DDBJ whole genome shotgun (WGS) entry which is preliminary data.</text>
</comment>
<dbReference type="RefSeq" id="WP_115361991.1">
    <property type="nucleotide sequence ID" value="NZ_QDKL01000002.1"/>
</dbReference>
<dbReference type="PROSITE" id="PS00061">
    <property type="entry name" value="ADH_SHORT"/>
    <property type="match status" value="1"/>
</dbReference>
<dbReference type="InterPro" id="IPR002347">
    <property type="entry name" value="SDR_fam"/>
</dbReference>
<keyword evidence="2" id="KW-0560">Oxidoreductase</keyword>
<dbReference type="InterPro" id="IPR036291">
    <property type="entry name" value="NAD(P)-bd_dom_sf"/>
</dbReference>
<dbReference type="EMBL" id="QDKL01000002">
    <property type="protein sequence ID" value="RZF22015.1"/>
    <property type="molecule type" value="Genomic_DNA"/>
</dbReference>
<sequence>MNSHLKNKVIAITGTTGGLGKALSLELEKRGAKLALMDLDVEQVKKQATELNALGLEVDITDYESIKKAMAKVNDHYGQIDIVIANAGITQIAPMTTTDERDFSRVIDINLNGSWRTFKAALSYIEESKGYLAAICSMASFVHCPLQASYAASKAGMLAVCNSIRLEVKHLGVDVGSYHPTFFPSPLMDNVTSDPVGHKLWGGNKEGPWKMITVEEVVDEILNGLEDRAELVVIPKRKTLVAKASGFFRRYIEKRGFKGNEVQEAIELAKSLSN</sequence>
<evidence type="ECO:0000256" key="3">
    <source>
        <dbReference type="RuleBase" id="RU000363"/>
    </source>
</evidence>
<dbReference type="Pfam" id="PF00106">
    <property type="entry name" value="adh_short"/>
    <property type="match status" value="1"/>
</dbReference>
<dbReference type="PANTHER" id="PTHR44196:SF1">
    <property type="entry name" value="DEHYDROGENASE_REDUCTASE SDR FAMILY MEMBER 7B"/>
    <property type="match status" value="1"/>
</dbReference>
<organism evidence="5 6">
    <name type="scientific">Halobacteriovorax vibrionivorans</name>
    <dbReference type="NCBI Taxonomy" id="2152716"/>
    <lineage>
        <taxon>Bacteria</taxon>
        <taxon>Pseudomonadati</taxon>
        <taxon>Bdellovibrionota</taxon>
        <taxon>Bacteriovoracia</taxon>
        <taxon>Bacteriovoracales</taxon>
        <taxon>Halobacteriovoraceae</taxon>
        <taxon>Halobacteriovorax</taxon>
    </lineage>
</organism>
<comment type="similarity">
    <text evidence="1 3">Belongs to the short-chain dehydrogenases/reductases (SDR) family.</text>
</comment>
<dbReference type="PANTHER" id="PTHR44196">
    <property type="entry name" value="DEHYDROGENASE/REDUCTASE SDR FAMILY MEMBER 7B"/>
    <property type="match status" value="1"/>
</dbReference>
<dbReference type="PRINTS" id="PR00080">
    <property type="entry name" value="SDRFAMILY"/>
</dbReference>
<proteinExistence type="inferred from homology"/>
<evidence type="ECO:0000256" key="2">
    <source>
        <dbReference type="ARBA" id="ARBA00023002"/>
    </source>
</evidence>